<dbReference type="Gene3D" id="3.40.190.10">
    <property type="entry name" value="Periplasmic binding protein-like II"/>
    <property type="match status" value="1"/>
</dbReference>
<comment type="caution">
    <text evidence="5">The sequence shown here is derived from an EMBL/GenBank/DDBJ whole genome shotgun (WGS) entry which is preliminary data.</text>
</comment>
<dbReference type="Proteomes" id="UP000469215">
    <property type="component" value="Unassembled WGS sequence"/>
</dbReference>
<dbReference type="GO" id="GO:1904680">
    <property type="term" value="F:peptide transmembrane transporter activity"/>
    <property type="evidence" value="ECO:0007669"/>
    <property type="project" value="TreeGrafter"/>
</dbReference>
<keyword evidence="6" id="KW-1185">Reference proteome</keyword>
<proteinExistence type="inferred from homology"/>
<sequence>MAGSWKTIEMPGWHESKDKRSWTFKLRRGVEFHSGKKLTADDVVFSLNYARNAKDEKNQWASEFELVSDVKKIDDETVRIDTSKPWTPLPSYLALFAASIYPKDFGGHDKAYMETHEDGTGPFELESWTKGQSMKLKRNPAYWKRGVPSLNTVAFNVVSDDNTRMLQLQGGQIDIDEGPAALSMATLGRSQDITAADFPSTRVDYFNINTKAKGLDDPKVRRAMSYALNRDAIVKVVYGGYAQAANSYISPGLAGHDDRVNGGEYNMDKARQLMRESSHPDGVDVTLQITAGDGERELQAQIAQQTWADLGIRIKIQKLDSATMTTNRSTGKFDIAASYATSDVADTSQMIAFMGITDGSGIRSGYANPDVKRWYGESLVESDTKKRDALFGKIQQRVADDAPLIPIVFRPALYGVSKQVQGFRPAVLGTYGLKETRLERD</sequence>
<dbReference type="Gene3D" id="3.10.105.10">
    <property type="entry name" value="Dipeptide-binding Protein, Domain 3"/>
    <property type="match status" value="1"/>
</dbReference>
<evidence type="ECO:0000259" key="4">
    <source>
        <dbReference type="Pfam" id="PF00496"/>
    </source>
</evidence>
<evidence type="ECO:0000256" key="1">
    <source>
        <dbReference type="ARBA" id="ARBA00005695"/>
    </source>
</evidence>
<dbReference type="Pfam" id="PF00496">
    <property type="entry name" value="SBP_bac_5"/>
    <property type="match status" value="1"/>
</dbReference>
<evidence type="ECO:0000256" key="2">
    <source>
        <dbReference type="ARBA" id="ARBA00022448"/>
    </source>
</evidence>
<evidence type="ECO:0000256" key="3">
    <source>
        <dbReference type="ARBA" id="ARBA00022729"/>
    </source>
</evidence>
<dbReference type="GO" id="GO:0042597">
    <property type="term" value="C:periplasmic space"/>
    <property type="evidence" value="ECO:0007669"/>
    <property type="project" value="UniProtKB-ARBA"/>
</dbReference>
<keyword evidence="2" id="KW-0813">Transport</keyword>
<dbReference type="GO" id="GO:0015833">
    <property type="term" value="P:peptide transport"/>
    <property type="evidence" value="ECO:0007669"/>
    <property type="project" value="TreeGrafter"/>
</dbReference>
<dbReference type="RefSeq" id="WP_160952026.1">
    <property type="nucleotide sequence ID" value="NZ_WWEQ01000002.1"/>
</dbReference>
<dbReference type="EMBL" id="WWEQ01000002">
    <property type="protein sequence ID" value="MYM18562.1"/>
    <property type="molecule type" value="Genomic_DNA"/>
</dbReference>
<dbReference type="InterPro" id="IPR000914">
    <property type="entry name" value="SBP_5_dom"/>
</dbReference>
<evidence type="ECO:0000313" key="5">
    <source>
        <dbReference type="EMBL" id="MYM18562.1"/>
    </source>
</evidence>
<feature type="domain" description="Solute-binding protein family 5" evidence="4">
    <location>
        <begin position="13"/>
        <end position="354"/>
    </location>
</feature>
<evidence type="ECO:0000313" key="6">
    <source>
        <dbReference type="Proteomes" id="UP000469215"/>
    </source>
</evidence>
<dbReference type="PANTHER" id="PTHR30290:SF9">
    <property type="entry name" value="OLIGOPEPTIDE-BINDING PROTEIN APPA"/>
    <property type="match status" value="1"/>
</dbReference>
<dbReference type="Gene3D" id="3.90.76.10">
    <property type="entry name" value="Dipeptide-binding Protein, Domain 1"/>
    <property type="match status" value="1"/>
</dbReference>
<dbReference type="PANTHER" id="PTHR30290">
    <property type="entry name" value="PERIPLASMIC BINDING COMPONENT OF ABC TRANSPORTER"/>
    <property type="match status" value="1"/>
</dbReference>
<gene>
    <name evidence="5" type="ORF">GSY69_00850</name>
</gene>
<comment type="similarity">
    <text evidence="1">Belongs to the bacterial solute-binding protein 5 family.</text>
</comment>
<protein>
    <recommendedName>
        <fullName evidence="4">Solute-binding protein family 5 domain-containing protein</fullName>
    </recommendedName>
</protein>
<dbReference type="InterPro" id="IPR030678">
    <property type="entry name" value="Peptide/Ni-bd"/>
</dbReference>
<keyword evidence="3" id="KW-0732">Signal</keyword>
<dbReference type="AlphaFoldDB" id="A0A6N9H4F4"/>
<organism evidence="5 6">
    <name type="scientific">Brevibacterium rongguiense</name>
    <dbReference type="NCBI Taxonomy" id="2695267"/>
    <lineage>
        <taxon>Bacteria</taxon>
        <taxon>Bacillati</taxon>
        <taxon>Actinomycetota</taxon>
        <taxon>Actinomycetes</taxon>
        <taxon>Micrococcales</taxon>
        <taxon>Brevibacteriaceae</taxon>
        <taxon>Brevibacterium</taxon>
    </lineage>
</organism>
<accession>A0A6N9H4F4</accession>
<dbReference type="CDD" id="cd00995">
    <property type="entry name" value="PBP2_NikA_DppA_OppA_like"/>
    <property type="match status" value="1"/>
</dbReference>
<dbReference type="SUPFAM" id="SSF53850">
    <property type="entry name" value="Periplasmic binding protein-like II"/>
    <property type="match status" value="1"/>
</dbReference>
<dbReference type="GO" id="GO:0043190">
    <property type="term" value="C:ATP-binding cassette (ABC) transporter complex"/>
    <property type="evidence" value="ECO:0007669"/>
    <property type="project" value="InterPro"/>
</dbReference>
<name>A0A6N9H4F4_9MICO</name>
<dbReference type="InterPro" id="IPR039424">
    <property type="entry name" value="SBP_5"/>
</dbReference>
<dbReference type="PIRSF" id="PIRSF002741">
    <property type="entry name" value="MppA"/>
    <property type="match status" value="1"/>
</dbReference>
<reference evidence="5 6" key="1">
    <citation type="submission" date="2020-01" db="EMBL/GenBank/DDBJ databases">
        <authorList>
            <person name="Deng T."/>
        </authorList>
    </citation>
    <scope>NUCLEOTIDE SEQUENCE [LARGE SCALE GENOMIC DNA]</scope>
    <source>
        <strain evidence="5 6">5221</strain>
    </source>
</reference>